<dbReference type="Pfam" id="PF07228">
    <property type="entry name" value="SpoIIE"/>
    <property type="match status" value="1"/>
</dbReference>
<dbReference type="SMART" id="SM00065">
    <property type="entry name" value="GAF"/>
    <property type="match status" value="1"/>
</dbReference>
<comment type="caution">
    <text evidence="4">The sequence shown here is derived from an EMBL/GenBank/DDBJ whole genome shotgun (WGS) entry which is preliminary data.</text>
</comment>
<dbReference type="InterPro" id="IPR001932">
    <property type="entry name" value="PPM-type_phosphatase-like_dom"/>
</dbReference>
<dbReference type="CDD" id="cd00130">
    <property type="entry name" value="PAS"/>
    <property type="match status" value="1"/>
</dbReference>
<evidence type="ECO:0000313" key="5">
    <source>
        <dbReference type="Proteomes" id="UP001596012"/>
    </source>
</evidence>
<dbReference type="SUPFAM" id="SSF55781">
    <property type="entry name" value="GAF domain-like"/>
    <property type="match status" value="1"/>
</dbReference>
<dbReference type="Pfam" id="PF13581">
    <property type="entry name" value="HATPase_c_2"/>
    <property type="match status" value="1"/>
</dbReference>
<dbReference type="Gene3D" id="3.30.450.20">
    <property type="entry name" value="PAS domain"/>
    <property type="match status" value="1"/>
</dbReference>
<dbReference type="Gene3D" id="3.60.40.10">
    <property type="entry name" value="PPM-type phosphatase domain"/>
    <property type="match status" value="1"/>
</dbReference>
<dbReference type="Proteomes" id="UP001596012">
    <property type="component" value="Unassembled WGS sequence"/>
</dbReference>
<dbReference type="InterPro" id="IPR035965">
    <property type="entry name" value="PAS-like_dom_sf"/>
</dbReference>
<feature type="domain" description="GAF" evidence="2">
    <location>
        <begin position="145"/>
        <end position="308"/>
    </location>
</feature>
<accession>A0ABV8YJG4</accession>
<dbReference type="SUPFAM" id="SSF81606">
    <property type="entry name" value="PP2C-like"/>
    <property type="match status" value="1"/>
</dbReference>
<dbReference type="PANTHER" id="PTHR43156">
    <property type="entry name" value="STAGE II SPORULATION PROTEIN E-RELATED"/>
    <property type="match status" value="1"/>
</dbReference>
<name>A0ABV8YJG4_9ACTN</name>
<dbReference type="InterPro" id="IPR036457">
    <property type="entry name" value="PPM-type-like_dom_sf"/>
</dbReference>
<gene>
    <name evidence="4" type="ORF">ACFPH6_08915</name>
</gene>
<dbReference type="InterPro" id="IPR003018">
    <property type="entry name" value="GAF"/>
</dbReference>
<protein>
    <submittedName>
        <fullName evidence="4">SpoIIE family protein phosphatase</fullName>
    </submittedName>
</protein>
<dbReference type="SUPFAM" id="SSF55785">
    <property type="entry name" value="PYP-like sensor domain (PAS domain)"/>
    <property type="match status" value="1"/>
</dbReference>
<evidence type="ECO:0000256" key="1">
    <source>
        <dbReference type="ARBA" id="ARBA00022801"/>
    </source>
</evidence>
<dbReference type="InterPro" id="IPR000014">
    <property type="entry name" value="PAS"/>
</dbReference>
<evidence type="ECO:0000259" key="3">
    <source>
        <dbReference type="SMART" id="SM00331"/>
    </source>
</evidence>
<feature type="domain" description="PPM-type phosphatase" evidence="3">
    <location>
        <begin position="326"/>
        <end position="568"/>
    </location>
</feature>
<dbReference type="Pfam" id="PF13185">
    <property type="entry name" value="GAF_2"/>
    <property type="match status" value="1"/>
</dbReference>
<dbReference type="SMART" id="SM00331">
    <property type="entry name" value="PP2C_SIG"/>
    <property type="match status" value="1"/>
</dbReference>
<reference evidence="5" key="1">
    <citation type="journal article" date="2019" name="Int. J. Syst. Evol. Microbiol.">
        <title>The Global Catalogue of Microorganisms (GCM) 10K type strain sequencing project: providing services to taxonomists for standard genome sequencing and annotation.</title>
        <authorList>
            <consortium name="The Broad Institute Genomics Platform"/>
            <consortium name="The Broad Institute Genome Sequencing Center for Infectious Disease"/>
            <person name="Wu L."/>
            <person name="Ma J."/>
        </authorList>
    </citation>
    <scope>NUCLEOTIDE SEQUENCE [LARGE SCALE GENOMIC DNA]</scope>
    <source>
        <strain evidence="5">DT43</strain>
    </source>
</reference>
<dbReference type="InterPro" id="IPR052016">
    <property type="entry name" value="Bact_Sigma-Reg"/>
</dbReference>
<dbReference type="RefSeq" id="WP_386339870.1">
    <property type="nucleotide sequence ID" value="NZ_JBHSFG010000017.1"/>
</dbReference>
<evidence type="ECO:0000259" key="2">
    <source>
        <dbReference type="SMART" id="SM00065"/>
    </source>
</evidence>
<dbReference type="InterPro" id="IPR003594">
    <property type="entry name" value="HATPase_dom"/>
</dbReference>
<organism evidence="4 5">
    <name type="scientific">Streptomyces xiangluensis</name>
    <dbReference type="NCBI Taxonomy" id="2665720"/>
    <lineage>
        <taxon>Bacteria</taxon>
        <taxon>Bacillati</taxon>
        <taxon>Actinomycetota</taxon>
        <taxon>Actinomycetes</taxon>
        <taxon>Kitasatosporales</taxon>
        <taxon>Streptomycetaceae</taxon>
        <taxon>Streptomyces</taxon>
    </lineage>
</organism>
<dbReference type="Gene3D" id="3.30.450.40">
    <property type="match status" value="1"/>
</dbReference>
<proteinExistence type="predicted"/>
<dbReference type="EMBL" id="JBHSFG010000017">
    <property type="protein sequence ID" value="MFC4464672.1"/>
    <property type="molecule type" value="Genomic_DNA"/>
</dbReference>
<dbReference type="PANTHER" id="PTHR43156:SF2">
    <property type="entry name" value="STAGE II SPORULATION PROTEIN E"/>
    <property type="match status" value="1"/>
</dbReference>
<dbReference type="InterPro" id="IPR036890">
    <property type="entry name" value="HATPase_C_sf"/>
</dbReference>
<dbReference type="Gene3D" id="3.30.565.10">
    <property type="entry name" value="Histidine kinase-like ATPase, C-terminal domain"/>
    <property type="match status" value="1"/>
</dbReference>
<keyword evidence="5" id="KW-1185">Reference proteome</keyword>
<sequence>MRTGEPLPAVGDVLAALATGLWRWDNAAELVTLDAEAARLLGLPAEPITVSEAGARARFHPVDWNEVKPVVQLAASEGTIAELRMRVMDGQGRVVRTVRSRSKPSYDQESRSYQLVGTLQEVSEPPPGAAARTPVTGDWRRSREAFLLDAGRALAEARSTAEVLRVAAGLSMPGFSPDGLAVYGTQGDRLTLIGHHGHQSDDEGPSSAMSMDTDHPAAEVVRTGRAVYLSSPKDYRKRFPAWWPLAQGFGRQSWAFLPLVVAGRTIGAWMAAFTYRVSFTPDERSVLTTVARMLAQALSRAGAAESERELTDGLQRSMLPNLGPQIPGMTVAARYVPTGGGLQVGGDWYDMIPLPGGTSPTQPGGGRFALVIGDVQGHDVRAAGLMGQLRIALRAYASEGHRPDAVLSRASRFLYGMTSDEEAADLRFATCLYVEVDPATGVLDIARAGHPDPAIRMADGTVLTRPTAGGLPLGIDPDADYPTTRLALEPGETMLICTDGLIETGGHDLDTGWLRIRKILESHDGEQSDLEALADALVQAVHGPSSHHMTGPLVDRREDDIAVLLLCRQGEGCGCGEPLPARTSVRRTVLTVAQAEPERVADARNQLRELLHDWASDDQIDSAVLLVSEMVTNVLVHTDAEALLVAEMTGEAGSRRIRVEVTDRSDALPHKRQPGELASSGRGLMLMELLSDAWGVDPRGEGKSIWFELYEPDGTGDLVETITGT</sequence>
<keyword evidence="1" id="KW-0378">Hydrolase</keyword>
<evidence type="ECO:0000313" key="4">
    <source>
        <dbReference type="EMBL" id="MFC4464672.1"/>
    </source>
</evidence>
<dbReference type="InterPro" id="IPR029016">
    <property type="entry name" value="GAF-like_dom_sf"/>
</dbReference>
<dbReference type="CDD" id="cd16936">
    <property type="entry name" value="HATPase_RsbW-like"/>
    <property type="match status" value="1"/>
</dbReference>